<dbReference type="EMBL" id="JAADJZ010000017">
    <property type="protein sequence ID" value="KAF2869056.1"/>
    <property type="molecule type" value="Genomic_DNA"/>
</dbReference>
<dbReference type="AlphaFoldDB" id="A0A7C8M5B8"/>
<protein>
    <submittedName>
        <fullName evidence="1">Uncharacterized protein</fullName>
    </submittedName>
</protein>
<keyword evidence="2" id="KW-1185">Reference proteome</keyword>
<evidence type="ECO:0000313" key="2">
    <source>
        <dbReference type="Proteomes" id="UP000481861"/>
    </source>
</evidence>
<reference evidence="1 2" key="1">
    <citation type="submission" date="2020-01" db="EMBL/GenBank/DDBJ databases">
        <authorList>
            <consortium name="DOE Joint Genome Institute"/>
            <person name="Haridas S."/>
            <person name="Albert R."/>
            <person name="Binder M."/>
            <person name="Bloem J."/>
            <person name="Labutti K."/>
            <person name="Salamov A."/>
            <person name="Andreopoulos B."/>
            <person name="Baker S.E."/>
            <person name="Barry K."/>
            <person name="Bills G."/>
            <person name="Bluhm B.H."/>
            <person name="Cannon C."/>
            <person name="Castanera R."/>
            <person name="Culley D.E."/>
            <person name="Daum C."/>
            <person name="Ezra D."/>
            <person name="Gonzalez J.B."/>
            <person name="Henrissat B."/>
            <person name="Kuo A."/>
            <person name="Liang C."/>
            <person name="Lipzen A."/>
            <person name="Lutzoni F."/>
            <person name="Magnuson J."/>
            <person name="Mondo S."/>
            <person name="Nolan M."/>
            <person name="Ohm R."/>
            <person name="Pangilinan J."/>
            <person name="Park H.-J.H."/>
            <person name="Ramirez L."/>
            <person name="Alfaro M."/>
            <person name="Sun H."/>
            <person name="Tritt A."/>
            <person name="Yoshinaga Y."/>
            <person name="Zwiers L.-H.L."/>
            <person name="Turgeon B.G."/>
            <person name="Goodwin S.B."/>
            <person name="Spatafora J.W."/>
            <person name="Crous P.W."/>
            <person name="Grigoriev I.V."/>
        </authorList>
    </citation>
    <scope>NUCLEOTIDE SEQUENCE [LARGE SCALE GENOMIC DNA]</scope>
    <source>
        <strain evidence="1 2">CBS 611.86</strain>
    </source>
</reference>
<comment type="caution">
    <text evidence="1">The sequence shown here is derived from an EMBL/GenBank/DDBJ whole genome shotgun (WGS) entry which is preliminary data.</text>
</comment>
<proteinExistence type="predicted"/>
<organism evidence="1 2">
    <name type="scientific">Massariosphaeria phaeospora</name>
    <dbReference type="NCBI Taxonomy" id="100035"/>
    <lineage>
        <taxon>Eukaryota</taxon>
        <taxon>Fungi</taxon>
        <taxon>Dikarya</taxon>
        <taxon>Ascomycota</taxon>
        <taxon>Pezizomycotina</taxon>
        <taxon>Dothideomycetes</taxon>
        <taxon>Pleosporomycetidae</taxon>
        <taxon>Pleosporales</taxon>
        <taxon>Pleosporales incertae sedis</taxon>
        <taxon>Massariosphaeria</taxon>
    </lineage>
</organism>
<dbReference type="Proteomes" id="UP000481861">
    <property type="component" value="Unassembled WGS sequence"/>
</dbReference>
<accession>A0A7C8M5B8</accession>
<name>A0A7C8M5B8_9PLEO</name>
<sequence length="184" mass="20669">MYVSALTGVRLFASYSNVVTSQAAYVPPIPNDIISPILTAWDCHFHPIYVFSSQFDDLVVFPVMILYLVASSQPRAAHAQQIEASTVACGCLTHSKSAYSVFSLSPPLNHCTYNFHSFRLRLFLVARGQYRKTYTLASMNNCSKVITRIASMGNIVAPRVCSSAVWRIYEPLMHPRRELRTRGM</sequence>
<gene>
    <name evidence="1" type="ORF">BDV95DRAFT_110829</name>
</gene>
<evidence type="ECO:0000313" key="1">
    <source>
        <dbReference type="EMBL" id="KAF2869056.1"/>
    </source>
</evidence>